<evidence type="ECO:0000313" key="6">
    <source>
        <dbReference type="EMBL" id="MBV6341520.1"/>
    </source>
</evidence>
<keyword evidence="4" id="KW-0407">Ion channel</keyword>
<dbReference type="Proteomes" id="UP001196980">
    <property type="component" value="Unassembled WGS sequence"/>
</dbReference>
<keyword evidence="3" id="KW-0868">Chloride</keyword>
<keyword evidence="7" id="KW-1185">Reference proteome</keyword>
<reference evidence="6 7" key="1">
    <citation type="journal article" date="2020" name="J Geophys Res Biogeosci">
        <title>Magnetotaxis as an Adaptation to Enable Bacterial Shuttling of Microbial Sulfur and Sulfur Cycling Across Aquatic Oxic#Anoxic Interfaces.</title>
        <authorList>
            <person name="Li J."/>
            <person name="Liu P."/>
            <person name="Wang J."/>
            <person name="Roberts A.P."/>
            <person name="Pan Y."/>
        </authorList>
    </citation>
    <scope>NUCLEOTIDE SEQUENCE [LARGE SCALE GENOMIC DNA]</scope>
    <source>
        <strain evidence="6 7">MYR-1_YQ</strain>
    </source>
</reference>
<dbReference type="InterPro" id="IPR001807">
    <property type="entry name" value="ClC"/>
</dbReference>
<keyword evidence="2" id="KW-0406">Ion transport</keyword>
<sequence>MSKTINWLFVVITSNRHTVTVITAMFIGVISAMAIIVFRSMTEIIRDGVFIHGQRLLHIGTDLSSRALLPVLPIIGAIMLIPLSMRFPGEVCGYGLPGFLENVNLKGGVIKLRTVFLKMIATSITIGTGGSAGVEGPSAIIGGGIGSLVGQWLGLSKRRLRLLIGRGQ</sequence>
<evidence type="ECO:0000256" key="5">
    <source>
        <dbReference type="SAM" id="Phobius"/>
    </source>
</evidence>
<evidence type="ECO:0000256" key="4">
    <source>
        <dbReference type="ARBA" id="ARBA00023303"/>
    </source>
</evidence>
<keyword evidence="5" id="KW-1133">Transmembrane helix</keyword>
<accession>A0ABS6RXZ7</accession>
<keyword evidence="5" id="KW-0812">Transmembrane</keyword>
<dbReference type="EMBL" id="JABXWD010000116">
    <property type="protein sequence ID" value="MBV6341520.1"/>
    <property type="molecule type" value="Genomic_DNA"/>
</dbReference>
<comment type="caution">
    <text evidence="6">The sequence shown here is derived from an EMBL/GenBank/DDBJ whole genome shotgun (WGS) entry which is preliminary data.</text>
</comment>
<dbReference type="PANTHER" id="PTHR43427">
    <property type="entry name" value="CHLORIDE CHANNEL PROTEIN CLC-E"/>
    <property type="match status" value="1"/>
</dbReference>
<evidence type="ECO:0000256" key="1">
    <source>
        <dbReference type="ARBA" id="ARBA00022448"/>
    </source>
</evidence>
<feature type="transmembrane region" description="Helical" evidence="5">
    <location>
        <begin position="67"/>
        <end position="85"/>
    </location>
</feature>
<protein>
    <submittedName>
        <fullName evidence="6">Chloride channel protein</fullName>
    </submittedName>
</protein>
<keyword evidence="1" id="KW-0813">Transport</keyword>
<feature type="transmembrane region" description="Helical" evidence="5">
    <location>
        <begin position="20"/>
        <end position="38"/>
    </location>
</feature>
<evidence type="ECO:0000256" key="3">
    <source>
        <dbReference type="ARBA" id="ARBA00023214"/>
    </source>
</evidence>
<name>A0ABS6RXZ7_9BACT</name>
<keyword evidence="5" id="KW-0472">Membrane</keyword>
<dbReference type="Pfam" id="PF00654">
    <property type="entry name" value="Voltage_CLC"/>
    <property type="match status" value="1"/>
</dbReference>
<proteinExistence type="predicted"/>
<dbReference type="PANTHER" id="PTHR43427:SF6">
    <property type="entry name" value="CHLORIDE CHANNEL PROTEIN CLC-E"/>
    <property type="match status" value="1"/>
</dbReference>
<gene>
    <name evidence="6" type="ORF">HWQ67_07975</name>
</gene>
<dbReference type="InterPro" id="IPR050368">
    <property type="entry name" value="ClC-type_chloride_channel"/>
</dbReference>
<organism evidence="6 7">
    <name type="scientific">Candidatus Magnetobacterium casense</name>
    <dbReference type="NCBI Taxonomy" id="1455061"/>
    <lineage>
        <taxon>Bacteria</taxon>
        <taxon>Pseudomonadati</taxon>
        <taxon>Nitrospirota</taxon>
        <taxon>Thermodesulfovibrionia</taxon>
        <taxon>Thermodesulfovibrionales</taxon>
        <taxon>Candidatus Magnetobacteriaceae</taxon>
        <taxon>Candidatus Magnetobacterium</taxon>
    </lineage>
</organism>
<evidence type="ECO:0000256" key="2">
    <source>
        <dbReference type="ARBA" id="ARBA00023065"/>
    </source>
</evidence>
<evidence type="ECO:0000313" key="7">
    <source>
        <dbReference type="Proteomes" id="UP001196980"/>
    </source>
</evidence>
<dbReference type="CDD" id="cd00400">
    <property type="entry name" value="Voltage_gated_ClC"/>
    <property type="match status" value="1"/>
</dbReference>